<dbReference type="AlphaFoldDB" id="A0A2T3FWE3"/>
<keyword evidence="2" id="KW-0472">Membrane</keyword>
<dbReference type="InterPro" id="IPR013783">
    <property type="entry name" value="Ig-like_fold"/>
</dbReference>
<proteinExistence type="predicted"/>
<reference evidence="4" key="1">
    <citation type="submission" date="2018-03" db="EMBL/GenBank/DDBJ databases">
        <title>Lachnoclostridium SNUG30370 gen.nov., sp.nov., isolated from human faeces.</title>
        <authorList>
            <person name="Seo B."/>
            <person name="Jeon K."/>
            <person name="Ko G."/>
        </authorList>
    </citation>
    <scope>NUCLEOTIDE SEQUENCE [LARGE SCALE GENOMIC DNA]</scope>
    <source>
        <strain evidence="4">SNUG30370</strain>
    </source>
</reference>
<dbReference type="GeneID" id="77471366"/>
<accession>A0A2T3FWE3</accession>
<gene>
    <name evidence="3" type="ORF">C7U55_09700</name>
</gene>
<organism evidence="3 4">
    <name type="scientific">Faecalibacillus faecis</name>
    <dbReference type="NCBI Taxonomy" id="1982628"/>
    <lineage>
        <taxon>Bacteria</taxon>
        <taxon>Bacillati</taxon>
        <taxon>Bacillota</taxon>
        <taxon>Erysipelotrichia</taxon>
        <taxon>Erysipelotrichales</taxon>
        <taxon>Coprobacillaceae</taxon>
        <taxon>Faecalibacillus</taxon>
    </lineage>
</organism>
<feature type="transmembrane region" description="Helical" evidence="2">
    <location>
        <begin position="20"/>
        <end position="39"/>
    </location>
</feature>
<name>A0A2T3FWE3_9FIRM</name>
<sequence>METKKQNLIEKYLDTNQKKIVAGCLAGVLVIGAAGAVILNNNGSKNLVLTSNEVDAELGQKVSTNVADYLDANKIDNLDKIIKDTKEKDNLKYVTVTNKDEQGNVVSKEEKDYPKVGNYEINFTYGKEKATVKVTVKDTKAPEITAPDSIDVIQYTDLSAFNFSELLKATDYSDVKDWKIDTSKVDVNTIGTYDLKVSILDKYKNKASKKLKVNVVEAPAVSDGEVAVTEVVTDENGNKKTVVTKKASDQVSKTDAVASTSPVSNKGTVKNDATNTKPASNSGTSTPASSSSSSGSSNSNTNTSNNGGNSSNNTSKPSAHTHNYIIPITKTVRHDAETKTVHHDAVVENKPVYEEHIVCKVCGKDFGKYGGESADIHSSEFGHSYESKDVFVGTKQVTVREAYDETVVVRQAYDETVTTGYKCSCGAVK</sequence>
<keyword evidence="2" id="KW-1133">Transmembrane helix</keyword>
<evidence type="ECO:0000313" key="4">
    <source>
        <dbReference type="Proteomes" id="UP000241201"/>
    </source>
</evidence>
<feature type="compositionally biased region" description="Polar residues" evidence="1">
    <location>
        <begin position="249"/>
        <end position="277"/>
    </location>
</feature>
<evidence type="ECO:0000256" key="2">
    <source>
        <dbReference type="SAM" id="Phobius"/>
    </source>
</evidence>
<dbReference type="RefSeq" id="WP_106988406.1">
    <property type="nucleotide sequence ID" value="NZ_JBKWYV010000018.1"/>
</dbReference>
<evidence type="ECO:0000256" key="1">
    <source>
        <dbReference type="SAM" id="MobiDB-lite"/>
    </source>
</evidence>
<comment type="caution">
    <text evidence="3">The sequence shown here is derived from an EMBL/GenBank/DDBJ whole genome shotgun (WGS) entry which is preliminary data.</text>
</comment>
<dbReference type="Gene3D" id="2.60.40.10">
    <property type="entry name" value="Immunoglobulins"/>
    <property type="match status" value="1"/>
</dbReference>
<dbReference type="Proteomes" id="UP000241201">
    <property type="component" value="Unassembled WGS sequence"/>
</dbReference>
<protein>
    <submittedName>
        <fullName evidence="3">Uncharacterized protein</fullName>
    </submittedName>
</protein>
<keyword evidence="2" id="KW-0812">Transmembrane</keyword>
<dbReference type="EMBL" id="PYLP01000013">
    <property type="protein sequence ID" value="PST39571.1"/>
    <property type="molecule type" value="Genomic_DNA"/>
</dbReference>
<evidence type="ECO:0000313" key="3">
    <source>
        <dbReference type="EMBL" id="PST39571.1"/>
    </source>
</evidence>
<feature type="compositionally biased region" description="Low complexity" evidence="1">
    <location>
        <begin position="278"/>
        <end position="315"/>
    </location>
</feature>
<keyword evidence="4" id="KW-1185">Reference proteome</keyword>
<feature type="region of interest" description="Disordered" evidence="1">
    <location>
        <begin position="242"/>
        <end position="320"/>
    </location>
</feature>